<feature type="chain" id="PRO_5007283886" evidence="3">
    <location>
        <begin position="21"/>
        <end position="102"/>
    </location>
</feature>
<dbReference type="GO" id="GO:0005576">
    <property type="term" value="C:extracellular region"/>
    <property type="evidence" value="ECO:0007669"/>
    <property type="project" value="UniProtKB-SubCell"/>
</dbReference>
<dbReference type="AlphaFoldDB" id="A0A131XL60"/>
<dbReference type="EMBL" id="GEFH01002320">
    <property type="protein sequence ID" value="JAP66261.1"/>
    <property type="molecule type" value="mRNA"/>
</dbReference>
<evidence type="ECO:0000256" key="1">
    <source>
        <dbReference type="ARBA" id="ARBA00004613"/>
    </source>
</evidence>
<accession>A0A131XL60</accession>
<sequence length="102" mass="11014">MARTSVVILLLATYAAHTSGKEDCTTPLYINGGACVYFGERINDGNTSPIPEPICANVTCHAKENRVTVKGCVDGTDYPKRTEGSEKAPYPQCCDMYAYKTG</sequence>
<keyword evidence="2" id="KW-0964">Secreted</keyword>
<evidence type="ECO:0000313" key="5">
    <source>
        <dbReference type="EMBL" id="JAP66261.1"/>
    </source>
</evidence>
<evidence type="ECO:0000259" key="4">
    <source>
        <dbReference type="Pfam" id="PF15430"/>
    </source>
</evidence>
<reference evidence="5" key="1">
    <citation type="journal article" date="2017" name="Ticks Tick Borne Dis.">
        <title>An insight into the sialome of Hyalomma excavatum.</title>
        <authorList>
            <person name="Ribeiro J.M."/>
            <person name="Slovak M."/>
            <person name="Francischetti I.M."/>
        </authorList>
    </citation>
    <scope>NUCLEOTIDE SEQUENCE</scope>
    <source>
        <strain evidence="5">Samish</strain>
        <tissue evidence="5">Salivary glands</tissue>
    </source>
</reference>
<proteinExistence type="evidence at transcript level"/>
<comment type="subcellular location">
    <subcellularLocation>
        <location evidence="1">Secreted</location>
    </subcellularLocation>
</comment>
<organism evidence="5">
    <name type="scientific">Hyalomma excavatum</name>
    <dbReference type="NCBI Taxonomy" id="257692"/>
    <lineage>
        <taxon>Eukaryota</taxon>
        <taxon>Metazoa</taxon>
        <taxon>Ecdysozoa</taxon>
        <taxon>Arthropoda</taxon>
        <taxon>Chelicerata</taxon>
        <taxon>Arachnida</taxon>
        <taxon>Acari</taxon>
        <taxon>Parasitiformes</taxon>
        <taxon>Ixodida</taxon>
        <taxon>Ixodoidea</taxon>
        <taxon>Ixodidae</taxon>
        <taxon>Hyalomminae</taxon>
        <taxon>Hyalomma</taxon>
    </lineage>
</organism>
<protein>
    <submittedName>
        <fullName evidence="5">Putative 8.9 kDa family member</fullName>
    </submittedName>
</protein>
<evidence type="ECO:0000256" key="2">
    <source>
        <dbReference type="ARBA" id="ARBA00022525"/>
    </source>
</evidence>
<keyword evidence="3" id="KW-0732">Signal</keyword>
<evidence type="ECO:0000256" key="3">
    <source>
        <dbReference type="SAM" id="SignalP"/>
    </source>
</evidence>
<dbReference type="InterPro" id="IPR029277">
    <property type="entry name" value="SVWC_dom"/>
</dbReference>
<feature type="domain" description="Single" evidence="4">
    <location>
        <begin position="35"/>
        <end position="97"/>
    </location>
</feature>
<name>A0A131XL60_9ACAR</name>
<feature type="signal peptide" evidence="3">
    <location>
        <begin position="1"/>
        <end position="20"/>
    </location>
</feature>
<dbReference type="Pfam" id="PF15430">
    <property type="entry name" value="SVWC"/>
    <property type="match status" value="1"/>
</dbReference>